<sequence length="337" mass="36316">MSFKRLVMFATVLTFGLIMLGAYVRLSDAGLGCPDWPGCYGKLTPSHAAADIAAAVQEQGGDHGPVSIPKAWKEMVHRYIASFLGLVIISIAVMAWRKRHELRQSPVLATALVGVVCLQGAFGAWTVTLLLKPAIVTGHLIGGMSVLGLLTWLWLRQTTPARTVSPPRDSQRLVWLARAGLLVVCAQIILGGWVSTNYAAVVCTDFPTCQGSYWPTMEFNHAFHIVRELGETPDGQLLNVSSLTAIHFTHRMGAIVVTAVLLTLALALWRTPGRQALALKVVGVLTLQIAMGIGNVVFHLPLWLAVLHNGGAALLLVTLILVNYRLASHRVIPHAGA</sequence>
<evidence type="ECO:0000256" key="2">
    <source>
        <dbReference type="ARBA" id="ARBA00022475"/>
    </source>
</evidence>
<keyword evidence="9 12" id="KW-0472">Membrane</keyword>
<dbReference type="PANTHER" id="PTHR35457:SF1">
    <property type="entry name" value="HEME A SYNTHASE"/>
    <property type="match status" value="1"/>
</dbReference>
<feature type="transmembrane region" description="Helical" evidence="12">
    <location>
        <begin position="302"/>
        <end position="322"/>
    </location>
</feature>
<keyword evidence="4" id="KW-0479">Metal-binding</keyword>
<evidence type="ECO:0000256" key="5">
    <source>
        <dbReference type="ARBA" id="ARBA00022989"/>
    </source>
</evidence>
<comment type="subcellular location">
    <subcellularLocation>
        <location evidence="1">Membrane</location>
        <topology evidence="1">Multi-pass membrane protein</topology>
    </subcellularLocation>
</comment>
<keyword evidence="7" id="KW-0408">Iron</keyword>
<accession>A0ABT1WJI9</accession>
<evidence type="ECO:0000256" key="12">
    <source>
        <dbReference type="SAM" id="Phobius"/>
    </source>
</evidence>
<evidence type="ECO:0000256" key="1">
    <source>
        <dbReference type="ARBA" id="ARBA00004141"/>
    </source>
</evidence>
<keyword evidence="10" id="KW-1015">Disulfide bond</keyword>
<keyword evidence="5 12" id="KW-1133">Transmembrane helix</keyword>
<proteinExistence type="predicted"/>
<dbReference type="Pfam" id="PF02628">
    <property type="entry name" value="COX15-CtaA"/>
    <property type="match status" value="1"/>
</dbReference>
<dbReference type="InterPro" id="IPR050450">
    <property type="entry name" value="COX15/CtaA_HemeA_synthase"/>
</dbReference>
<keyword evidence="2" id="KW-1003">Cell membrane</keyword>
<evidence type="ECO:0000256" key="11">
    <source>
        <dbReference type="ARBA" id="ARBA00023444"/>
    </source>
</evidence>
<evidence type="ECO:0000313" key="14">
    <source>
        <dbReference type="Proteomes" id="UP001204142"/>
    </source>
</evidence>
<evidence type="ECO:0000313" key="13">
    <source>
        <dbReference type="EMBL" id="MCQ8897665.1"/>
    </source>
</evidence>
<dbReference type="InterPro" id="IPR003780">
    <property type="entry name" value="COX15/CtaA_fam"/>
</dbReference>
<feature type="transmembrane region" description="Helical" evidence="12">
    <location>
        <begin position="248"/>
        <end position="269"/>
    </location>
</feature>
<feature type="transmembrane region" description="Helical" evidence="12">
    <location>
        <begin position="108"/>
        <end position="128"/>
    </location>
</feature>
<evidence type="ECO:0000256" key="7">
    <source>
        <dbReference type="ARBA" id="ARBA00023004"/>
    </source>
</evidence>
<evidence type="ECO:0000256" key="4">
    <source>
        <dbReference type="ARBA" id="ARBA00022723"/>
    </source>
</evidence>
<keyword evidence="3 12" id="KW-0812">Transmembrane</keyword>
<comment type="pathway">
    <text evidence="11">Porphyrin-containing compound metabolism.</text>
</comment>
<dbReference type="RefSeq" id="WP_256765471.1">
    <property type="nucleotide sequence ID" value="NZ_JANIGO010000006.1"/>
</dbReference>
<dbReference type="EMBL" id="JANIGO010000006">
    <property type="protein sequence ID" value="MCQ8897665.1"/>
    <property type="molecule type" value="Genomic_DNA"/>
</dbReference>
<keyword evidence="14" id="KW-1185">Reference proteome</keyword>
<name>A0ABT1WJI9_9BURK</name>
<feature type="transmembrane region" description="Helical" evidence="12">
    <location>
        <begin position="79"/>
        <end position="96"/>
    </location>
</feature>
<feature type="transmembrane region" description="Helical" evidence="12">
    <location>
        <begin position="134"/>
        <end position="155"/>
    </location>
</feature>
<keyword evidence="8" id="KW-0350">Heme biosynthesis</keyword>
<dbReference type="Proteomes" id="UP001204142">
    <property type="component" value="Unassembled WGS sequence"/>
</dbReference>
<feature type="transmembrane region" description="Helical" evidence="12">
    <location>
        <begin position="175"/>
        <end position="194"/>
    </location>
</feature>
<reference evidence="13 14" key="1">
    <citation type="submission" date="2022-07" db="EMBL/GenBank/DDBJ databases">
        <authorList>
            <person name="Xamxidin M."/>
            <person name="Wu M."/>
        </authorList>
    </citation>
    <scope>NUCLEOTIDE SEQUENCE [LARGE SCALE GENOMIC DNA]</scope>
    <source>
        <strain evidence="13 14">NBRC 111650</strain>
    </source>
</reference>
<evidence type="ECO:0000256" key="8">
    <source>
        <dbReference type="ARBA" id="ARBA00023133"/>
    </source>
</evidence>
<evidence type="ECO:0000256" key="3">
    <source>
        <dbReference type="ARBA" id="ARBA00022692"/>
    </source>
</evidence>
<feature type="transmembrane region" description="Helical" evidence="12">
    <location>
        <begin position="276"/>
        <end position="296"/>
    </location>
</feature>
<protein>
    <submittedName>
        <fullName evidence="13">COX15/CtaA family protein</fullName>
    </submittedName>
</protein>
<evidence type="ECO:0000256" key="6">
    <source>
        <dbReference type="ARBA" id="ARBA00023002"/>
    </source>
</evidence>
<evidence type="ECO:0000256" key="9">
    <source>
        <dbReference type="ARBA" id="ARBA00023136"/>
    </source>
</evidence>
<organism evidence="13 14">
    <name type="scientific">Limnobacter humi</name>
    <dbReference type="NCBI Taxonomy" id="1778671"/>
    <lineage>
        <taxon>Bacteria</taxon>
        <taxon>Pseudomonadati</taxon>
        <taxon>Pseudomonadota</taxon>
        <taxon>Betaproteobacteria</taxon>
        <taxon>Burkholderiales</taxon>
        <taxon>Burkholderiaceae</taxon>
        <taxon>Limnobacter</taxon>
    </lineage>
</organism>
<dbReference type="PANTHER" id="PTHR35457">
    <property type="entry name" value="HEME A SYNTHASE"/>
    <property type="match status" value="1"/>
</dbReference>
<keyword evidence="6" id="KW-0560">Oxidoreductase</keyword>
<comment type="caution">
    <text evidence="13">The sequence shown here is derived from an EMBL/GenBank/DDBJ whole genome shotgun (WGS) entry which is preliminary data.</text>
</comment>
<gene>
    <name evidence="13" type="ORF">NQT62_14585</name>
</gene>
<evidence type="ECO:0000256" key="10">
    <source>
        <dbReference type="ARBA" id="ARBA00023157"/>
    </source>
</evidence>